<evidence type="ECO:0000313" key="4">
    <source>
        <dbReference type="Proteomes" id="UP001180724"/>
    </source>
</evidence>
<keyword evidence="4" id="KW-1185">Reference proteome</keyword>
<protein>
    <recommendedName>
        <fullName evidence="5">Lipoprotein</fullName>
    </recommendedName>
</protein>
<feature type="region of interest" description="Disordered" evidence="1">
    <location>
        <begin position="122"/>
        <end position="145"/>
    </location>
</feature>
<evidence type="ECO:0000256" key="2">
    <source>
        <dbReference type="SAM" id="SignalP"/>
    </source>
</evidence>
<sequence length="270" mass="26977">MRSTAVRRTALAASAATLVLLATACGGSSDDGADDAKGTSDQSAPAGDAKAEPDQSAPAGDAPAAAELEKIALAQADVKNGKVATEIPADENVAKDKVSTDDKACLPLALAVAAVAQGEPGAEVKRSWEGQTDTLSEGSGPDGQDMTEIQVNTIRLNVASYAGGGAERALAELKTATEKCAGGFTATVDGDRMRVAEVTTTAAPKGGDEGVAATVGIDIGKEAAAPMKVVVVRKGDTLATFSATNLSSMMSGVDFEVPTDVVDAQVAKLG</sequence>
<organism evidence="3 4">
    <name type="scientific">Streptomyces lancefieldiae</name>
    <dbReference type="NCBI Taxonomy" id="3075520"/>
    <lineage>
        <taxon>Bacteria</taxon>
        <taxon>Bacillati</taxon>
        <taxon>Actinomycetota</taxon>
        <taxon>Actinomycetes</taxon>
        <taxon>Kitasatosporales</taxon>
        <taxon>Streptomycetaceae</taxon>
        <taxon>Streptomyces</taxon>
    </lineage>
</organism>
<feature type="chain" id="PRO_5046078987" description="Lipoprotein" evidence="2">
    <location>
        <begin position="25"/>
        <end position="270"/>
    </location>
</feature>
<dbReference type="EMBL" id="JAVRFH010000006">
    <property type="protein sequence ID" value="MDT0610186.1"/>
    <property type="molecule type" value="Genomic_DNA"/>
</dbReference>
<comment type="caution">
    <text evidence="3">The sequence shown here is derived from an EMBL/GenBank/DDBJ whole genome shotgun (WGS) entry which is preliminary data.</text>
</comment>
<feature type="signal peptide" evidence="2">
    <location>
        <begin position="1"/>
        <end position="24"/>
    </location>
</feature>
<keyword evidence="2" id="KW-0732">Signal</keyword>
<accession>A0ABU3AMU2</accession>
<name>A0ABU3AMU2_9ACTN</name>
<evidence type="ECO:0000256" key="1">
    <source>
        <dbReference type="SAM" id="MobiDB-lite"/>
    </source>
</evidence>
<proteinExistence type="predicted"/>
<dbReference type="RefSeq" id="WP_311571700.1">
    <property type="nucleotide sequence ID" value="NZ_JAVRFH010000006.1"/>
</dbReference>
<evidence type="ECO:0000313" key="3">
    <source>
        <dbReference type="EMBL" id="MDT0610186.1"/>
    </source>
</evidence>
<dbReference type="Proteomes" id="UP001180724">
    <property type="component" value="Unassembled WGS sequence"/>
</dbReference>
<gene>
    <name evidence="3" type="ORF">RM812_08085</name>
</gene>
<evidence type="ECO:0008006" key="5">
    <source>
        <dbReference type="Google" id="ProtNLM"/>
    </source>
</evidence>
<dbReference type="PROSITE" id="PS51257">
    <property type="entry name" value="PROKAR_LIPOPROTEIN"/>
    <property type="match status" value="1"/>
</dbReference>
<feature type="region of interest" description="Disordered" evidence="1">
    <location>
        <begin position="28"/>
        <end position="64"/>
    </location>
</feature>
<reference evidence="3" key="1">
    <citation type="submission" date="2024-05" db="EMBL/GenBank/DDBJ databases">
        <title>30 novel species of actinomycetes from the DSMZ collection.</title>
        <authorList>
            <person name="Nouioui I."/>
        </authorList>
    </citation>
    <scope>NUCLEOTIDE SEQUENCE</scope>
    <source>
        <strain evidence="3">DSM 40712</strain>
    </source>
</reference>